<comment type="caution">
    <text evidence="1">The sequence shown here is derived from an EMBL/GenBank/DDBJ whole genome shotgun (WGS) entry which is preliminary data.</text>
</comment>
<keyword evidence="2" id="KW-1185">Reference proteome</keyword>
<proteinExistence type="predicted"/>
<dbReference type="AlphaFoldDB" id="A0ABD2NL11"/>
<protein>
    <submittedName>
        <fullName evidence="1">Uncharacterized protein</fullName>
    </submittedName>
</protein>
<sequence length="90" mass="9985">MQRKTILPVEVSYGGNNADTFALLEDASTVTLIDQEFADSFPLFGPSHPLCLQGANENEIHQQNDSCVVSFTLHSKNSNKHFQLRHVITA</sequence>
<organism evidence="1 2">
    <name type="scientific">Cryptolaemus montrouzieri</name>
    <dbReference type="NCBI Taxonomy" id="559131"/>
    <lineage>
        <taxon>Eukaryota</taxon>
        <taxon>Metazoa</taxon>
        <taxon>Ecdysozoa</taxon>
        <taxon>Arthropoda</taxon>
        <taxon>Hexapoda</taxon>
        <taxon>Insecta</taxon>
        <taxon>Pterygota</taxon>
        <taxon>Neoptera</taxon>
        <taxon>Endopterygota</taxon>
        <taxon>Coleoptera</taxon>
        <taxon>Polyphaga</taxon>
        <taxon>Cucujiformia</taxon>
        <taxon>Coccinelloidea</taxon>
        <taxon>Coccinellidae</taxon>
        <taxon>Scymninae</taxon>
        <taxon>Scymnini</taxon>
        <taxon>Cryptolaemus</taxon>
    </lineage>
</organism>
<evidence type="ECO:0000313" key="1">
    <source>
        <dbReference type="EMBL" id="KAL3279250.1"/>
    </source>
</evidence>
<dbReference type="Proteomes" id="UP001516400">
    <property type="component" value="Unassembled WGS sequence"/>
</dbReference>
<reference evidence="1 2" key="1">
    <citation type="journal article" date="2021" name="BMC Biol.">
        <title>Horizontally acquired antibacterial genes associated with adaptive radiation of ladybird beetles.</title>
        <authorList>
            <person name="Li H.S."/>
            <person name="Tang X.F."/>
            <person name="Huang Y.H."/>
            <person name="Xu Z.Y."/>
            <person name="Chen M.L."/>
            <person name="Du X.Y."/>
            <person name="Qiu B.Y."/>
            <person name="Chen P.T."/>
            <person name="Zhang W."/>
            <person name="Slipinski A."/>
            <person name="Escalona H.E."/>
            <person name="Waterhouse R.M."/>
            <person name="Zwick A."/>
            <person name="Pang H."/>
        </authorList>
    </citation>
    <scope>NUCLEOTIDE SEQUENCE [LARGE SCALE GENOMIC DNA]</scope>
    <source>
        <strain evidence="1">SYSU2018</strain>
    </source>
</reference>
<accession>A0ABD2NL11</accession>
<name>A0ABD2NL11_9CUCU</name>
<dbReference type="EMBL" id="JABFTP020000124">
    <property type="protein sequence ID" value="KAL3279250.1"/>
    <property type="molecule type" value="Genomic_DNA"/>
</dbReference>
<gene>
    <name evidence="1" type="ORF">HHI36_016763</name>
</gene>
<evidence type="ECO:0000313" key="2">
    <source>
        <dbReference type="Proteomes" id="UP001516400"/>
    </source>
</evidence>